<keyword evidence="3" id="KW-1185">Reference proteome</keyword>
<dbReference type="RefSeq" id="WP_119756053.1">
    <property type="nucleotide sequence ID" value="NZ_CP032382.1"/>
</dbReference>
<dbReference type="Proteomes" id="UP000266183">
    <property type="component" value="Chromosome"/>
</dbReference>
<dbReference type="Pfam" id="PF11751">
    <property type="entry name" value="PorP_SprF"/>
    <property type="match status" value="1"/>
</dbReference>
<dbReference type="EMBL" id="CP032382">
    <property type="protein sequence ID" value="AYB32804.1"/>
    <property type="molecule type" value="Genomic_DNA"/>
</dbReference>
<feature type="chain" id="PRO_5017304789" evidence="1">
    <location>
        <begin position="20"/>
        <end position="343"/>
    </location>
</feature>
<evidence type="ECO:0000313" key="2">
    <source>
        <dbReference type="EMBL" id="AYB32804.1"/>
    </source>
</evidence>
<keyword evidence="1" id="KW-0732">Signal</keyword>
<evidence type="ECO:0000313" key="3">
    <source>
        <dbReference type="Proteomes" id="UP000266183"/>
    </source>
</evidence>
<name>A0A385SP73_9BACT</name>
<feature type="signal peptide" evidence="1">
    <location>
        <begin position="1"/>
        <end position="19"/>
    </location>
</feature>
<reference evidence="3" key="1">
    <citation type="submission" date="2018-09" db="EMBL/GenBank/DDBJ databases">
        <title>Chryseolinea sp. KIS68-18 isolated from soil.</title>
        <authorList>
            <person name="Weon H.-Y."/>
            <person name="Kwon S.-W."/>
            <person name="Lee S.A."/>
        </authorList>
    </citation>
    <scope>NUCLEOTIDE SEQUENCE [LARGE SCALE GENOMIC DNA]</scope>
    <source>
        <strain evidence="3">KIS68-18</strain>
    </source>
</reference>
<sequence>MKKTWLLIFGTLLTCWVWAQDPAFSQYYSAPLFLNPAFAGSTPSYRFISNYRNQWPGVGAGFKTAAFSFDMMLPELRSGVGVLFMSDQAGTASLKSNVINLLYSYKISTKSGWVISPGLSFGLGRRSIDFNKLLFYDQLNLDGTQTPSGIIFTPDPKTYFDFGAGLLIYNSKMWIGGSANHLNDPNRSLVDGVTRLPLKWSIHGGMSFRIKNLGMRGRTADLLPSFNYRSQGRFDQLDIGTYLMIEPVVFGLWYRGIPIHQDVADNVSQDAIIANLGFKLSKFDIMYSYDITVSKLGSGAGGAHEISIKYEINRLKRQPKKGRFIPCPAFYHNHDLNLEKLKQ</sequence>
<dbReference type="AlphaFoldDB" id="A0A385SP73"/>
<dbReference type="KEGG" id="chk:D4L85_20455"/>
<gene>
    <name evidence="2" type="ORF">D4L85_20455</name>
</gene>
<accession>A0A385SP73</accession>
<dbReference type="InterPro" id="IPR019861">
    <property type="entry name" value="PorP/SprF_Bacteroidetes"/>
</dbReference>
<protein>
    <submittedName>
        <fullName evidence="2">Type IX secretion system membrane protein PorP/SprF</fullName>
    </submittedName>
</protein>
<evidence type="ECO:0000256" key="1">
    <source>
        <dbReference type="SAM" id="SignalP"/>
    </source>
</evidence>
<proteinExistence type="predicted"/>
<dbReference type="OrthoDB" id="1186563at2"/>
<dbReference type="NCBIfam" id="TIGR03519">
    <property type="entry name" value="T9SS_PorP_fam"/>
    <property type="match status" value="1"/>
</dbReference>
<organism evidence="2 3">
    <name type="scientific">Chryseolinea soli</name>
    <dbReference type="NCBI Taxonomy" id="2321403"/>
    <lineage>
        <taxon>Bacteria</taxon>
        <taxon>Pseudomonadati</taxon>
        <taxon>Bacteroidota</taxon>
        <taxon>Cytophagia</taxon>
        <taxon>Cytophagales</taxon>
        <taxon>Fulvivirgaceae</taxon>
        <taxon>Chryseolinea</taxon>
    </lineage>
</organism>